<dbReference type="Proteomes" id="UP001163798">
    <property type="component" value="Unassembled WGS sequence"/>
</dbReference>
<reference evidence="3" key="1">
    <citation type="submission" date="2022-08" db="EMBL/GenBank/DDBJ databases">
        <authorList>
            <consortium name="DOE Joint Genome Institute"/>
            <person name="Min B."/>
            <person name="Riley R."/>
            <person name="Sierra-Patev S."/>
            <person name="Naranjo-Ortiz M."/>
            <person name="Looney B."/>
            <person name="Konkel Z."/>
            <person name="Slot J.C."/>
            <person name="Sakamoto Y."/>
            <person name="Steenwyk J.L."/>
            <person name="Rokas A."/>
            <person name="Carro J."/>
            <person name="Camarero S."/>
            <person name="Ferreira P."/>
            <person name="Molpeceres G."/>
            <person name="Ruiz-Duenas F.J."/>
            <person name="Serrano A."/>
            <person name="Henrissat B."/>
            <person name="Drula E."/>
            <person name="Hughes K.W."/>
            <person name="Mata J.L."/>
            <person name="Ishikawa N.K."/>
            <person name="Vargas-Isla R."/>
            <person name="Ushijima S."/>
            <person name="Smith C.A."/>
            <person name="Ahrendt S."/>
            <person name="Andreopoulos W."/>
            <person name="He G."/>
            <person name="Labutti K."/>
            <person name="Lipzen A."/>
            <person name="Ng V."/>
            <person name="Sandor L."/>
            <person name="Barry K."/>
            <person name="Martinez A.T."/>
            <person name="Xiao Y."/>
            <person name="Gibbons J.G."/>
            <person name="Terashima K."/>
            <person name="Hibbett D.S."/>
            <person name="Grigoriev I.V."/>
        </authorList>
    </citation>
    <scope>NUCLEOTIDE SEQUENCE</scope>
    <source>
        <strain evidence="3">TFB10291</strain>
    </source>
</reference>
<feature type="compositionally biased region" description="Low complexity" evidence="1">
    <location>
        <begin position="223"/>
        <end position="235"/>
    </location>
</feature>
<dbReference type="GO" id="GO:0003700">
    <property type="term" value="F:DNA-binding transcription factor activity"/>
    <property type="evidence" value="ECO:0007669"/>
    <property type="project" value="InterPro"/>
</dbReference>
<gene>
    <name evidence="3" type="ORF">GGU10DRAFT_316684</name>
</gene>
<dbReference type="AlphaFoldDB" id="A0AA38NCB8"/>
<accession>A0AA38NCB8</accession>
<feature type="region of interest" description="Disordered" evidence="1">
    <location>
        <begin position="284"/>
        <end position="353"/>
    </location>
</feature>
<feature type="domain" description="BZIP" evidence="2">
    <location>
        <begin position="10"/>
        <end position="23"/>
    </location>
</feature>
<feature type="compositionally biased region" description="Gly residues" evidence="1">
    <location>
        <begin position="331"/>
        <end position="347"/>
    </location>
</feature>
<dbReference type="Gene3D" id="1.20.5.170">
    <property type="match status" value="1"/>
</dbReference>
<name>A0AA38NCB8_9AGAR</name>
<evidence type="ECO:0000313" key="3">
    <source>
        <dbReference type="EMBL" id="KAJ3783496.1"/>
    </source>
</evidence>
<proteinExistence type="predicted"/>
<dbReference type="CDD" id="cd14688">
    <property type="entry name" value="bZIP_YAP"/>
    <property type="match status" value="1"/>
</dbReference>
<feature type="region of interest" description="Disordered" evidence="1">
    <location>
        <begin position="121"/>
        <end position="269"/>
    </location>
</feature>
<dbReference type="EMBL" id="MU793416">
    <property type="protein sequence ID" value="KAJ3783496.1"/>
    <property type="molecule type" value="Genomic_DNA"/>
</dbReference>
<feature type="compositionally biased region" description="Polar residues" evidence="1">
    <location>
        <begin position="155"/>
        <end position="166"/>
    </location>
</feature>
<protein>
    <recommendedName>
        <fullName evidence="2">BZIP domain-containing protein</fullName>
    </recommendedName>
</protein>
<feature type="region of interest" description="Disordered" evidence="1">
    <location>
        <begin position="1"/>
        <end position="24"/>
    </location>
</feature>
<dbReference type="InterPro" id="IPR004827">
    <property type="entry name" value="bZIP"/>
</dbReference>
<keyword evidence="4" id="KW-1185">Reference proteome</keyword>
<evidence type="ECO:0000259" key="2">
    <source>
        <dbReference type="PROSITE" id="PS00036"/>
    </source>
</evidence>
<dbReference type="PROSITE" id="PS00036">
    <property type="entry name" value="BZIP_BASIC"/>
    <property type="match status" value="1"/>
</dbReference>
<sequence>MSSSAERPERSRNAKAQARHRAKRKAYIEQLEQTVTKLQTAMGVTPEQVAALPPPLAKIRELEQENARLAKENDELRRLLTDSGIPITGPNSSNGGNYITSQASFNGAGRGMQLNRTLTGGSPVNGNGPGMTFHDTRNLTDSYGGLKRRKMSAELESNFSSENTDLNALRAPPPLTIPHHSSSSQHYPPSHPSSHLPSPHPTSAHGQPHHHFNNLAPSPFQMPNTPTASSATSSPPFSPAQMQNSAGSVAHSPVSQLGNLSRPGTSSSVSSIHAYNHGYVKVEEESYQSSHNSHHPSSHSNPTSSGGYTLPPFDAMDPALAGPGTWQHPNHGGGYSTTDRGGPGGLGRFENDPSNWRLVETRASAILA</sequence>
<organism evidence="3 4">
    <name type="scientific">Lentinula aff. detonsa</name>
    <dbReference type="NCBI Taxonomy" id="2804958"/>
    <lineage>
        <taxon>Eukaryota</taxon>
        <taxon>Fungi</taxon>
        <taxon>Dikarya</taxon>
        <taxon>Basidiomycota</taxon>
        <taxon>Agaricomycotina</taxon>
        <taxon>Agaricomycetes</taxon>
        <taxon>Agaricomycetidae</taxon>
        <taxon>Agaricales</taxon>
        <taxon>Marasmiineae</taxon>
        <taxon>Omphalotaceae</taxon>
        <taxon>Lentinula</taxon>
    </lineage>
</organism>
<feature type="compositionally biased region" description="Polar residues" evidence="1">
    <location>
        <begin position="241"/>
        <end position="269"/>
    </location>
</feature>
<evidence type="ECO:0000256" key="1">
    <source>
        <dbReference type="SAM" id="MobiDB-lite"/>
    </source>
</evidence>
<feature type="compositionally biased region" description="Low complexity" evidence="1">
    <location>
        <begin position="178"/>
        <end position="205"/>
    </location>
</feature>
<comment type="caution">
    <text evidence="3">The sequence shown here is derived from an EMBL/GenBank/DDBJ whole genome shotgun (WGS) entry which is preliminary data.</text>
</comment>
<feature type="compositionally biased region" description="Basic and acidic residues" evidence="1">
    <location>
        <begin position="1"/>
        <end position="12"/>
    </location>
</feature>
<evidence type="ECO:0000313" key="4">
    <source>
        <dbReference type="Proteomes" id="UP001163798"/>
    </source>
</evidence>